<protein>
    <submittedName>
        <fullName evidence="2">Uncharacterized protein</fullName>
    </submittedName>
</protein>
<proteinExistence type="predicted"/>
<keyword evidence="1" id="KW-0812">Transmembrane</keyword>
<dbReference type="OrthoDB" id="8779206at2"/>
<keyword evidence="1" id="KW-1133">Transmembrane helix</keyword>
<dbReference type="STRING" id="760154.Sulba_1536"/>
<dbReference type="AlphaFoldDB" id="I3XY00"/>
<evidence type="ECO:0000313" key="3">
    <source>
        <dbReference type="Proteomes" id="UP000006176"/>
    </source>
</evidence>
<dbReference type="KEGG" id="sba:Sulba_1536"/>
<feature type="transmembrane region" description="Helical" evidence="1">
    <location>
        <begin position="66"/>
        <end position="86"/>
    </location>
</feature>
<sequence>MQDFINKTFKGLNSAYYVRHFIFGVAIAIVFIFALSNGFEHFTFGFIFSAILNTMLYPYSRFVYESVVGYIFGNNVFFVNIIFLLAVKIISMIMCWALAIFIAPLGLGYLYFYHSKN</sequence>
<keyword evidence="3" id="KW-1185">Reference proteome</keyword>
<evidence type="ECO:0000256" key="1">
    <source>
        <dbReference type="SAM" id="Phobius"/>
    </source>
</evidence>
<evidence type="ECO:0000313" key="2">
    <source>
        <dbReference type="EMBL" id="AFL68824.1"/>
    </source>
</evidence>
<gene>
    <name evidence="2" type="ordered locus">Sulba_1536</name>
</gene>
<dbReference type="RefSeq" id="WP_014769702.1">
    <property type="nucleotide sequence ID" value="NC_018002.1"/>
</dbReference>
<keyword evidence="1" id="KW-0472">Membrane</keyword>
<name>I3XY00_SULBS</name>
<organism evidence="2 3">
    <name type="scientific">Sulfurospirillum barnesii (strain ATCC 700032 / DSM 10660 / SES-3)</name>
    <dbReference type="NCBI Taxonomy" id="760154"/>
    <lineage>
        <taxon>Bacteria</taxon>
        <taxon>Pseudomonadati</taxon>
        <taxon>Campylobacterota</taxon>
        <taxon>Epsilonproteobacteria</taxon>
        <taxon>Campylobacterales</taxon>
        <taxon>Sulfurospirillaceae</taxon>
        <taxon>Sulfurospirillum</taxon>
    </lineage>
</organism>
<dbReference type="eggNOG" id="ENOG5032T3J">
    <property type="taxonomic scope" value="Bacteria"/>
</dbReference>
<dbReference type="Proteomes" id="UP000006176">
    <property type="component" value="Chromosome"/>
</dbReference>
<dbReference type="EMBL" id="CP003333">
    <property type="protein sequence ID" value="AFL68824.1"/>
    <property type="molecule type" value="Genomic_DNA"/>
</dbReference>
<dbReference type="HOGENOM" id="CLU_165574_0_0_7"/>
<reference evidence="2 3" key="1">
    <citation type="submission" date="2012-06" db="EMBL/GenBank/DDBJ databases">
        <title>Complete sequence of Sulfurospirillum barnesii SES-3.</title>
        <authorList>
            <consortium name="US DOE Joint Genome Institute"/>
            <person name="Lucas S."/>
            <person name="Han J."/>
            <person name="Lapidus A."/>
            <person name="Cheng J.-F."/>
            <person name="Goodwin L."/>
            <person name="Pitluck S."/>
            <person name="Peters L."/>
            <person name="Ovchinnikova G."/>
            <person name="Lu M."/>
            <person name="Detter J.C."/>
            <person name="Han C."/>
            <person name="Tapia R."/>
            <person name="Land M."/>
            <person name="Hauser L."/>
            <person name="Kyrpides N."/>
            <person name="Ivanova N."/>
            <person name="Pagani I."/>
            <person name="Stolz J."/>
            <person name="Arkin A."/>
            <person name="Dehal P."/>
            <person name="Oremland R."/>
            <person name="Saltikov C."/>
            <person name="Basu P."/>
            <person name="Hollibaugh J."/>
            <person name="Newman D."/>
            <person name="Stolyar S."/>
            <person name="Hazen T."/>
            <person name="Woyke T."/>
        </authorList>
    </citation>
    <scope>NUCLEOTIDE SEQUENCE [LARGE SCALE GENOMIC DNA]</scope>
    <source>
        <strain evidence="3">ATCC 700032 / DSM 10660 / SES-3</strain>
    </source>
</reference>
<accession>I3XY00</accession>
<feature type="transmembrane region" description="Helical" evidence="1">
    <location>
        <begin position="93"/>
        <end position="112"/>
    </location>
</feature>
<feature type="transmembrane region" description="Helical" evidence="1">
    <location>
        <begin position="16"/>
        <end position="35"/>
    </location>
</feature>